<accession>A0ACA9PML1</accession>
<evidence type="ECO:0000313" key="1">
    <source>
        <dbReference type="EMBL" id="CAG8715879.1"/>
    </source>
</evidence>
<evidence type="ECO:0000313" key="2">
    <source>
        <dbReference type="Proteomes" id="UP000789920"/>
    </source>
</evidence>
<keyword evidence="2" id="KW-1185">Reference proteome</keyword>
<protein>
    <submittedName>
        <fullName evidence="1">1403_t:CDS:1</fullName>
    </submittedName>
</protein>
<dbReference type="Proteomes" id="UP000789920">
    <property type="component" value="Unassembled WGS sequence"/>
</dbReference>
<comment type="caution">
    <text evidence="1">The sequence shown here is derived from an EMBL/GenBank/DDBJ whole genome shotgun (WGS) entry which is preliminary data.</text>
</comment>
<gene>
    <name evidence="1" type="ORF">RPERSI_LOCUS10889</name>
</gene>
<proteinExistence type="predicted"/>
<sequence>MEPQEKIYACIYCRNAKRKCEGVKVKFDDNEYEPKLTYCKMCLDRKVECIIPTPHCVVCKKKFGKSEAIGLCPGCKMSRMLEISISRHEQTIVAFQNIISKLEQTTPISEPIHSTILALRDEKLATEQVIQKLRQLTNQLARGQEITQ</sequence>
<name>A0ACA9PML1_9GLOM</name>
<feature type="non-terminal residue" evidence="1">
    <location>
        <position position="148"/>
    </location>
</feature>
<dbReference type="EMBL" id="CAJVQC010021979">
    <property type="protein sequence ID" value="CAG8715879.1"/>
    <property type="molecule type" value="Genomic_DNA"/>
</dbReference>
<organism evidence="1 2">
    <name type="scientific">Racocetra persica</name>
    <dbReference type="NCBI Taxonomy" id="160502"/>
    <lineage>
        <taxon>Eukaryota</taxon>
        <taxon>Fungi</taxon>
        <taxon>Fungi incertae sedis</taxon>
        <taxon>Mucoromycota</taxon>
        <taxon>Glomeromycotina</taxon>
        <taxon>Glomeromycetes</taxon>
        <taxon>Diversisporales</taxon>
        <taxon>Gigasporaceae</taxon>
        <taxon>Racocetra</taxon>
    </lineage>
</organism>
<reference evidence="1" key="1">
    <citation type="submission" date="2021-06" db="EMBL/GenBank/DDBJ databases">
        <authorList>
            <person name="Kallberg Y."/>
            <person name="Tangrot J."/>
            <person name="Rosling A."/>
        </authorList>
    </citation>
    <scope>NUCLEOTIDE SEQUENCE</scope>
    <source>
        <strain evidence="1">MA461A</strain>
    </source>
</reference>